<name>A0A6A4GG68_9AGAR</name>
<dbReference type="Pfam" id="PF00270">
    <property type="entry name" value="DEAD"/>
    <property type="match status" value="1"/>
</dbReference>
<gene>
    <name evidence="7" type="ORF">BT96DRAFT_653534</name>
</gene>
<dbReference type="InterPro" id="IPR011545">
    <property type="entry name" value="DEAD/DEAH_box_helicase_dom"/>
</dbReference>
<dbReference type="SMART" id="SM00487">
    <property type="entry name" value="DEXDc"/>
    <property type="match status" value="1"/>
</dbReference>
<sequence length="367" mass="40742">MVYHPVTTLDAVKTAKARETIVELFHIPSLRKYQEKAGQNVLLGKNTFLDIPTGGGKTLSFYYPLFYHWQPGVKARKSQKIILVIGPLSGLMKSQARDLVRIGVPAVALTRETEDLEKELKAFGNGDYRVGFVGPEMALNNRFHELVLENRKFQASIISAVIDESHNISKWGTDDFRPDFGRISALLGRLPLGLPILAASATVAPEVITHIQDKLGIGGRCEHIAVSNEKPNVSLAVRIMQHPPDSYADLLTLFPKNPTSADDFAQTLIYVNSHQEAEHIQDFLHEHAPEHINGARFEFYHRYIADDRKTYVEDAIASGFLRAVSATDALGMVRLTFSFVCRLTSVLLGYGLSSYQASLLLDAPSDI</sequence>
<comment type="catalytic activity">
    <reaction evidence="4">
        <text>Couples ATP hydrolysis with the unwinding of duplex DNA by translocating in the 3'-5' direction.</text>
        <dbReference type="EC" id="5.6.2.4"/>
    </reaction>
</comment>
<keyword evidence="2" id="KW-0238">DNA-binding</keyword>
<evidence type="ECO:0000259" key="6">
    <source>
        <dbReference type="PROSITE" id="PS51192"/>
    </source>
</evidence>
<evidence type="ECO:0000256" key="2">
    <source>
        <dbReference type="ARBA" id="ARBA00023125"/>
    </source>
</evidence>
<comment type="similarity">
    <text evidence="1">Belongs to the helicase family. RecQ subfamily.</text>
</comment>
<keyword evidence="3" id="KW-0413">Isomerase</keyword>
<dbReference type="Proteomes" id="UP000799118">
    <property type="component" value="Unassembled WGS sequence"/>
</dbReference>
<dbReference type="GO" id="GO:0005694">
    <property type="term" value="C:chromosome"/>
    <property type="evidence" value="ECO:0007669"/>
    <property type="project" value="TreeGrafter"/>
</dbReference>
<dbReference type="EMBL" id="ML770143">
    <property type="protein sequence ID" value="KAE9384450.1"/>
    <property type="molecule type" value="Genomic_DNA"/>
</dbReference>
<reference evidence="7" key="1">
    <citation type="journal article" date="2019" name="Environ. Microbiol.">
        <title>Fungal ecological strategies reflected in gene transcription - a case study of two litter decomposers.</title>
        <authorList>
            <person name="Barbi F."/>
            <person name="Kohler A."/>
            <person name="Barry K."/>
            <person name="Baskaran P."/>
            <person name="Daum C."/>
            <person name="Fauchery L."/>
            <person name="Ihrmark K."/>
            <person name="Kuo A."/>
            <person name="LaButti K."/>
            <person name="Lipzen A."/>
            <person name="Morin E."/>
            <person name="Grigoriev I.V."/>
            <person name="Henrissat B."/>
            <person name="Lindahl B."/>
            <person name="Martin F."/>
        </authorList>
    </citation>
    <scope>NUCLEOTIDE SEQUENCE</scope>
    <source>
        <strain evidence="7">JB14</strain>
    </source>
</reference>
<protein>
    <recommendedName>
        <fullName evidence="5">DNA 3'-5' helicase</fullName>
        <ecNumber evidence="5">5.6.2.4</ecNumber>
    </recommendedName>
</protein>
<keyword evidence="7" id="KW-0378">Hydrolase</keyword>
<dbReference type="SUPFAM" id="SSF52540">
    <property type="entry name" value="P-loop containing nucleoside triphosphate hydrolases"/>
    <property type="match status" value="2"/>
</dbReference>
<dbReference type="PANTHER" id="PTHR13710">
    <property type="entry name" value="DNA HELICASE RECQ FAMILY MEMBER"/>
    <property type="match status" value="1"/>
</dbReference>
<evidence type="ECO:0000256" key="3">
    <source>
        <dbReference type="ARBA" id="ARBA00023235"/>
    </source>
</evidence>
<dbReference type="PANTHER" id="PTHR13710:SF105">
    <property type="entry name" value="ATP-DEPENDENT DNA HELICASE Q1"/>
    <property type="match status" value="1"/>
</dbReference>
<proteinExistence type="inferred from homology"/>
<dbReference type="GO" id="GO:0000724">
    <property type="term" value="P:double-strand break repair via homologous recombination"/>
    <property type="evidence" value="ECO:0007669"/>
    <property type="project" value="TreeGrafter"/>
</dbReference>
<feature type="domain" description="Helicase ATP-binding" evidence="6">
    <location>
        <begin position="38"/>
        <end position="221"/>
    </location>
</feature>
<dbReference type="AlphaFoldDB" id="A0A6A4GG68"/>
<dbReference type="GO" id="GO:0043138">
    <property type="term" value="F:3'-5' DNA helicase activity"/>
    <property type="evidence" value="ECO:0007669"/>
    <property type="project" value="UniProtKB-EC"/>
</dbReference>
<organism evidence="7 8">
    <name type="scientific">Gymnopus androsaceus JB14</name>
    <dbReference type="NCBI Taxonomy" id="1447944"/>
    <lineage>
        <taxon>Eukaryota</taxon>
        <taxon>Fungi</taxon>
        <taxon>Dikarya</taxon>
        <taxon>Basidiomycota</taxon>
        <taxon>Agaricomycotina</taxon>
        <taxon>Agaricomycetes</taxon>
        <taxon>Agaricomycetidae</taxon>
        <taxon>Agaricales</taxon>
        <taxon>Marasmiineae</taxon>
        <taxon>Omphalotaceae</taxon>
        <taxon>Gymnopus</taxon>
    </lineage>
</organism>
<evidence type="ECO:0000313" key="7">
    <source>
        <dbReference type="EMBL" id="KAE9384450.1"/>
    </source>
</evidence>
<dbReference type="GO" id="GO:0005737">
    <property type="term" value="C:cytoplasm"/>
    <property type="evidence" value="ECO:0007669"/>
    <property type="project" value="TreeGrafter"/>
</dbReference>
<evidence type="ECO:0000313" key="8">
    <source>
        <dbReference type="Proteomes" id="UP000799118"/>
    </source>
</evidence>
<dbReference type="OrthoDB" id="10261556at2759"/>
<dbReference type="GO" id="GO:0003677">
    <property type="term" value="F:DNA binding"/>
    <property type="evidence" value="ECO:0007669"/>
    <property type="project" value="UniProtKB-KW"/>
</dbReference>
<evidence type="ECO:0000256" key="4">
    <source>
        <dbReference type="ARBA" id="ARBA00034617"/>
    </source>
</evidence>
<dbReference type="Gene3D" id="3.40.50.300">
    <property type="entry name" value="P-loop containing nucleotide triphosphate hydrolases"/>
    <property type="match status" value="2"/>
</dbReference>
<dbReference type="InterPro" id="IPR027417">
    <property type="entry name" value="P-loop_NTPase"/>
</dbReference>
<dbReference type="GO" id="GO:0009378">
    <property type="term" value="F:four-way junction helicase activity"/>
    <property type="evidence" value="ECO:0007669"/>
    <property type="project" value="TreeGrafter"/>
</dbReference>
<dbReference type="PROSITE" id="PS51192">
    <property type="entry name" value="HELICASE_ATP_BIND_1"/>
    <property type="match status" value="1"/>
</dbReference>
<accession>A0A6A4GG68</accession>
<keyword evidence="8" id="KW-1185">Reference proteome</keyword>
<evidence type="ECO:0000256" key="1">
    <source>
        <dbReference type="ARBA" id="ARBA00005446"/>
    </source>
</evidence>
<dbReference type="InterPro" id="IPR014001">
    <property type="entry name" value="Helicase_ATP-bd"/>
</dbReference>
<dbReference type="EC" id="5.6.2.4" evidence="5"/>
<dbReference type="GO" id="GO:0016787">
    <property type="term" value="F:hydrolase activity"/>
    <property type="evidence" value="ECO:0007669"/>
    <property type="project" value="UniProtKB-KW"/>
</dbReference>
<evidence type="ECO:0000256" key="5">
    <source>
        <dbReference type="ARBA" id="ARBA00034808"/>
    </source>
</evidence>
<dbReference type="GO" id="GO:0005524">
    <property type="term" value="F:ATP binding"/>
    <property type="evidence" value="ECO:0007669"/>
    <property type="project" value="InterPro"/>
</dbReference>